<dbReference type="PROSITE" id="PS00640">
    <property type="entry name" value="THIOL_PROTEASE_ASN"/>
    <property type="match status" value="1"/>
</dbReference>
<dbReference type="PROSITE" id="PS00139">
    <property type="entry name" value="THIOL_PROTEASE_CYS"/>
    <property type="match status" value="1"/>
</dbReference>
<dbReference type="InterPro" id="IPR000169">
    <property type="entry name" value="Pept_cys_AS"/>
</dbReference>
<keyword evidence="2" id="KW-0645">Protease</keyword>
<organism evidence="11 12">
    <name type="scientific">Papaver somniferum</name>
    <name type="common">Opium poppy</name>
    <dbReference type="NCBI Taxonomy" id="3469"/>
    <lineage>
        <taxon>Eukaryota</taxon>
        <taxon>Viridiplantae</taxon>
        <taxon>Streptophyta</taxon>
        <taxon>Embryophyta</taxon>
        <taxon>Tracheophyta</taxon>
        <taxon>Spermatophyta</taxon>
        <taxon>Magnoliopsida</taxon>
        <taxon>Ranunculales</taxon>
        <taxon>Papaveraceae</taxon>
        <taxon>Papaveroideae</taxon>
        <taxon>Papaver</taxon>
    </lineage>
</organism>
<evidence type="ECO:0000259" key="9">
    <source>
        <dbReference type="SMART" id="SM00645"/>
    </source>
</evidence>
<dbReference type="SUPFAM" id="SSF54001">
    <property type="entry name" value="Cysteine proteinases"/>
    <property type="match status" value="1"/>
</dbReference>
<dbReference type="AlphaFoldDB" id="A0A4Y7IZT0"/>
<dbReference type="InterPro" id="IPR039417">
    <property type="entry name" value="Peptidase_C1A_papain-like"/>
</dbReference>
<dbReference type="InterPro" id="IPR013128">
    <property type="entry name" value="Peptidase_C1A"/>
</dbReference>
<evidence type="ECO:0000313" key="12">
    <source>
        <dbReference type="Proteomes" id="UP000316621"/>
    </source>
</evidence>
<dbReference type="CDD" id="cd02248">
    <property type="entry name" value="Peptidase_C1A"/>
    <property type="match status" value="1"/>
</dbReference>
<keyword evidence="12" id="KW-1185">Reference proteome</keyword>
<gene>
    <name evidence="11" type="ORF">C5167_012065</name>
</gene>
<dbReference type="InterPro" id="IPR025660">
    <property type="entry name" value="Pept_his_AS"/>
</dbReference>
<accession>A0A4Y7IZT0</accession>
<dbReference type="Pfam" id="PF00112">
    <property type="entry name" value="Peptidase_C1"/>
    <property type="match status" value="1"/>
</dbReference>
<feature type="chain" id="PRO_5021409706" evidence="8">
    <location>
        <begin position="24"/>
        <end position="367"/>
    </location>
</feature>
<dbReference type="InterPro" id="IPR013201">
    <property type="entry name" value="Prot_inhib_I29"/>
</dbReference>
<dbReference type="GO" id="GO:0006508">
    <property type="term" value="P:proteolysis"/>
    <property type="evidence" value="ECO:0007669"/>
    <property type="project" value="UniProtKB-KW"/>
</dbReference>
<name>A0A4Y7IZT0_PAPSO</name>
<comment type="similarity">
    <text evidence="1">Belongs to the peptidase C1 family.</text>
</comment>
<feature type="region of interest" description="Disordered" evidence="7">
    <location>
        <begin position="346"/>
        <end position="367"/>
    </location>
</feature>
<evidence type="ECO:0000256" key="7">
    <source>
        <dbReference type="SAM" id="MobiDB-lite"/>
    </source>
</evidence>
<evidence type="ECO:0000256" key="4">
    <source>
        <dbReference type="ARBA" id="ARBA00022801"/>
    </source>
</evidence>
<keyword evidence="5" id="KW-0788">Thiol protease</keyword>
<evidence type="ECO:0000256" key="3">
    <source>
        <dbReference type="ARBA" id="ARBA00022729"/>
    </source>
</evidence>
<keyword evidence="3 8" id="KW-0732">Signal</keyword>
<protein>
    <submittedName>
        <fullName evidence="11">Uncharacterized protein</fullName>
    </submittedName>
</protein>
<evidence type="ECO:0000256" key="2">
    <source>
        <dbReference type="ARBA" id="ARBA00022670"/>
    </source>
</evidence>
<dbReference type="InterPro" id="IPR038765">
    <property type="entry name" value="Papain-like_cys_pep_sf"/>
</dbReference>
<sequence length="367" mass="41091">MMGISRVLLVVFSLVLILGLVESFDYHEKDLESEERLWDLYERWRSHHRVSRDLKEKHKRFNVFRANIQHVHETNKLDKPYKLKLNKFADMTSHEFKSSYAGSRVKHYRMLHGPRKTTSFMYENVSDLPASIDWRKKGAVTSVKDQGQCGSCWAFSTIVGVEGINQIKTNKLVSLSEQELVDCDNTDNQGCNGGLMENALEFIKQNGGITTEQDYPYVAQDGTCDANKENAHVVTIDGHEMVPAGDEEALMKAVAHQPVSVAIDAEGTDFQFYSEGVFTSPECGKELDHGVAIVGYGTTLDGTKYWIVKNSWGPEWGEKGYIRIERGARTKGGLCGIALEASYPLKSSPNPTTPRARSSASSIKDEL</sequence>
<evidence type="ECO:0000256" key="5">
    <source>
        <dbReference type="ARBA" id="ARBA00022807"/>
    </source>
</evidence>
<keyword evidence="4" id="KW-0378">Hydrolase</keyword>
<dbReference type="Gene3D" id="3.90.70.10">
    <property type="entry name" value="Cysteine proteinases"/>
    <property type="match status" value="1"/>
</dbReference>
<dbReference type="STRING" id="3469.A0A4Y7IZT0"/>
<proteinExistence type="inferred from homology"/>
<evidence type="ECO:0000256" key="6">
    <source>
        <dbReference type="ARBA" id="ARBA00023157"/>
    </source>
</evidence>
<dbReference type="InterPro" id="IPR000668">
    <property type="entry name" value="Peptidase_C1A_C"/>
</dbReference>
<dbReference type="OMA" id="HEMVPAG"/>
<dbReference type="PRINTS" id="PR00705">
    <property type="entry name" value="PAPAIN"/>
</dbReference>
<dbReference type="FunFam" id="3.90.70.10:FF:000023">
    <property type="entry name" value="Senescence-specific cysteine protease SAG39"/>
    <property type="match status" value="1"/>
</dbReference>
<dbReference type="InterPro" id="IPR025661">
    <property type="entry name" value="Pept_asp_AS"/>
</dbReference>
<feature type="domain" description="Cathepsin propeptide inhibitor" evidence="10">
    <location>
        <begin position="41"/>
        <end position="96"/>
    </location>
</feature>
<dbReference type="SMART" id="SM00848">
    <property type="entry name" value="Inhibitor_I29"/>
    <property type="match status" value="1"/>
</dbReference>
<feature type="domain" description="Peptidase C1A papain C-terminal" evidence="9">
    <location>
        <begin position="128"/>
        <end position="345"/>
    </location>
</feature>
<dbReference type="PROSITE" id="PS00639">
    <property type="entry name" value="THIOL_PROTEASE_HIS"/>
    <property type="match status" value="1"/>
</dbReference>
<feature type="signal peptide" evidence="8">
    <location>
        <begin position="1"/>
        <end position="23"/>
    </location>
</feature>
<evidence type="ECO:0000259" key="10">
    <source>
        <dbReference type="SMART" id="SM00848"/>
    </source>
</evidence>
<dbReference type="GO" id="GO:0008234">
    <property type="term" value="F:cysteine-type peptidase activity"/>
    <property type="evidence" value="ECO:0007669"/>
    <property type="project" value="UniProtKB-KW"/>
</dbReference>
<dbReference type="SMART" id="SM00645">
    <property type="entry name" value="Pept_C1"/>
    <property type="match status" value="1"/>
</dbReference>
<evidence type="ECO:0000256" key="8">
    <source>
        <dbReference type="SAM" id="SignalP"/>
    </source>
</evidence>
<keyword evidence="6" id="KW-1015">Disulfide bond</keyword>
<dbReference type="Gramene" id="RZC53211">
    <property type="protein sequence ID" value="RZC53211"/>
    <property type="gene ID" value="C5167_012065"/>
</dbReference>
<evidence type="ECO:0000256" key="1">
    <source>
        <dbReference type="ARBA" id="ARBA00008455"/>
    </source>
</evidence>
<evidence type="ECO:0000313" key="11">
    <source>
        <dbReference type="EMBL" id="RZC53211.1"/>
    </source>
</evidence>
<dbReference type="Proteomes" id="UP000316621">
    <property type="component" value="Chromosome 3"/>
</dbReference>
<dbReference type="PANTHER" id="PTHR12411">
    <property type="entry name" value="CYSTEINE PROTEASE FAMILY C1-RELATED"/>
    <property type="match status" value="1"/>
</dbReference>
<reference evidence="11 12" key="1">
    <citation type="journal article" date="2018" name="Science">
        <title>The opium poppy genome and morphinan production.</title>
        <authorList>
            <person name="Guo L."/>
            <person name="Winzer T."/>
            <person name="Yang X."/>
            <person name="Li Y."/>
            <person name="Ning Z."/>
            <person name="He Z."/>
            <person name="Teodor R."/>
            <person name="Lu Y."/>
            <person name="Bowser T.A."/>
            <person name="Graham I.A."/>
            <person name="Ye K."/>
        </authorList>
    </citation>
    <scope>NUCLEOTIDE SEQUENCE [LARGE SCALE GENOMIC DNA]</scope>
    <source>
        <strain evidence="12">cv. HN1</strain>
        <tissue evidence="11">Leaves</tissue>
    </source>
</reference>
<dbReference type="Pfam" id="PF08246">
    <property type="entry name" value="Inhibitor_I29"/>
    <property type="match status" value="1"/>
</dbReference>
<dbReference type="EMBL" id="CM010717">
    <property type="protein sequence ID" value="RZC53211.1"/>
    <property type="molecule type" value="Genomic_DNA"/>
</dbReference>